<dbReference type="PANTHER" id="PTHR42852:SF6">
    <property type="entry name" value="THIOL:DISULFIDE INTERCHANGE PROTEIN DSBE"/>
    <property type="match status" value="1"/>
</dbReference>
<dbReference type="PROSITE" id="PS51352">
    <property type="entry name" value="THIOREDOXIN_2"/>
    <property type="match status" value="1"/>
</dbReference>
<keyword evidence="7" id="KW-1185">Reference proteome</keyword>
<keyword evidence="2" id="KW-0201">Cytochrome c-type biogenesis</keyword>
<dbReference type="AlphaFoldDB" id="A0A2P8GM18"/>
<keyword evidence="3" id="KW-1015">Disulfide bond</keyword>
<evidence type="ECO:0000256" key="4">
    <source>
        <dbReference type="ARBA" id="ARBA00023284"/>
    </source>
</evidence>
<evidence type="ECO:0000313" key="6">
    <source>
        <dbReference type="EMBL" id="PSL35014.1"/>
    </source>
</evidence>
<dbReference type="Gene3D" id="3.40.30.10">
    <property type="entry name" value="Glutaredoxin"/>
    <property type="match status" value="1"/>
</dbReference>
<accession>A0A2P8GM18</accession>
<dbReference type="InterPro" id="IPR050553">
    <property type="entry name" value="Thioredoxin_ResA/DsbE_sf"/>
</dbReference>
<dbReference type="GO" id="GO:0030313">
    <property type="term" value="C:cell envelope"/>
    <property type="evidence" value="ECO:0007669"/>
    <property type="project" value="UniProtKB-SubCell"/>
</dbReference>
<evidence type="ECO:0000256" key="1">
    <source>
        <dbReference type="ARBA" id="ARBA00004196"/>
    </source>
</evidence>
<comment type="caution">
    <text evidence="6">The sequence shown here is derived from an EMBL/GenBank/DDBJ whole genome shotgun (WGS) entry which is preliminary data.</text>
</comment>
<protein>
    <submittedName>
        <fullName evidence="6">Thiol-disulfide isomerase/thioredoxin</fullName>
    </submittedName>
</protein>
<evidence type="ECO:0000259" key="5">
    <source>
        <dbReference type="PROSITE" id="PS51352"/>
    </source>
</evidence>
<gene>
    <name evidence="6" type="ORF">CLV42_102588</name>
</gene>
<name>A0A2P8GM18_9BACT</name>
<evidence type="ECO:0000256" key="3">
    <source>
        <dbReference type="ARBA" id="ARBA00023157"/>
    </source>
</evidence>
<dbReference type="Pfam" id="PF13905">
    <property type="entry name" value="Thioredoxin_8"/>
    <property type="match status" value="1"/>
</dbReference>
<dbReference type="CDD" id="cd02966">
    <property type="entry name" value="TlpA_like_family"/>
    <property type="match status" value="1"/>
</dbReference>
<reference evidence="6 7" key="1">
    <citation type="submission" date="2018-03" db="EMBL/GenBank/DDBJ databases">
        <title>Genomic Encyclopedia of Archaeal and Bacterial Type Strains, Phase II (KMG-II): from individual species to whole genera.</title>
        <authorList>
            <person name="Goeker M."/>
        </authorList>
    </citation>
    <scope>NUCLEOTIDE SEQUENCE [LARGE SCALE GENOMIC DNA]</scope>
    <source>
        <strain evidence="6 7">DSM 18107</strain>
    </source>
</reference>
<dbReference type="InterPro" id="IPR012336">
    <property type="entry name" value="Thioredoxin-like_fold"/>
</dbReference>
<dbReference type="SUPFAM" id="SSF52833">
    <property type="entry name" value="Thioredoxin-like"/>
    <property type="match status" value="1"/>
</dbReference>
<dbReference type="EMBL" id="PYGK01000002">
    <property type="protein sequence ID" value="PSL35014.1"/>
    <property type="molecule type" value="Genomic_DNA"/>
</dbReference>
<evidence type="ECO:0000256" key="2">
    <source>
        <dbReference type="ARBA" id="ARBA00022748"/>
    </source>
</evidence>
<dbReference type="PANTHER" id="PTHR42852">
    <property type="entry name" value="THIOL:DISULFIDE INTERCHANGE PROTEIN DSBE"/>
    <property type="match status" value="1"/>
</dbReference>
<dbReference type="InterPro" id="IPR036249">
    <property type="entry name" value="Thioredoxin-like_sf"/>
</dbReference>
<feature type="domain" description="Thioredoxin" evidence="5">
    <location>
        <begin position="309"/>
        <end position="456"/>
    </location>
</feature>
<dbReference type="GO" id="GO:0016853">
    <property type="term" value="F:isomerase activity"/>
    <property type="evidence" value="ECO:0007669"/>
    <property type="project" value="UniProtKB-KW"/>
</dbReference>
<proteinExistence type="predicted"/>
<sequence length="459" mass="51299">MNKRSFIILLVFIGSFIENARAQSSGSMIALKRVVGKGDWTPSLNPTNLYGPESINFDAAKTFKGIPAGLTQTMIKELDFQPPQGMYELYKRLDGKMPPDMLVKELNRQHTDTLSLSSLPIKHTVHILSGITADGRRVLITDANNNLDFSDDKQLTYDTAASGLSVKAAEALVPGQDVDYQFAYNGKVYNRKINLQISPYQTAFRYSNPAEQQHYAVAFVNEYSRGIAKLGGKEYKIVCMAAYHPPFFYDSLNTNIFIRERSDSAAVTSYNLGDTLLVQHNKYIFAAVDPVGRQIVLKHAGKGKSVTGSETGQIAYPISRPAMNGQLFELNTLRGKYVLFDFWGSWCNPCISAIPDLVALDRKYKHILSIVSIAYDEKKNLPVLDKLIKENGMQWIHLFEDNKDKSSSSIVNRFKVAAFPTQILIDPEGKIILRIVGVGKSRLIEDQLETVSKNTHDGR</sequence>
<organism evidence="6 7">
    <name type="scientific">Chitinophaga ginsengisoli</name>
    <dbReference type="NCBI Taxonomy" id="363837"/>
    <lineage>
        <taxon>Bacteria</taxon>
        <taxon>Pseudomonadati</taxon>
        <taxon>Bacteroidota</taxon>
        <taxon>Chitinophagia</taxon>
        <taxon>Chitinophagales</taxon>
        <taxon>Chitinophagaceae</taxon>
        <taxon>Chitinophaga</taxon>
    </lineage>
</organism>
<dbReference type="RefSeq" id="WP_106601261.1">
    <property type="nucleotide sequence ID" value="NZ_PYGK01000002.1"/>
</dbReference>
<dbReference type="GO" id="GO:0017004">
    <property type="term" value="P:cytochrome complex assembly"/>
    <property type="evidence" value="ECO:0007669"/>
    <property type="project" value="UniProtKB-KW"/>
</dbReference>
<keyword evidence="6" id="KW-0413">Isomerase</keyword>
<comment type="subcellular location">
    <subcellularLocation>
        <location evidence="1">Cell envelope</location>
    </subcellularLocation>
</comment>
<dbReference type="OrthoDB" id="743079at2"/>
<dbReference type="Proteomes" id="UP000240978">
    <property type="component" value="Unassembled WGS sequence"/>
</dbReference>
<dbReference type="InterPro" id="IPR013766">
    <property type="entry name" value="Thioredoxin_domain"/>
</dbReference>
<evidence type="ECO:0000313" key="7">
    <source>
        <dbReference type="Proteomes" id="UP000240978"/>
    </source>
</evidence>
<keyword evidence="4" id="KW-0676">Redox-active center</keyword>